<dbReference type="Pfam" id="PF00535">
    <property type="entry name" value="Glycos_transf_2"/>
    <property type="match status" value="1"/>
</dbReference>
<keyword evidence="6" id="KW-1185">Reference proteome</keyword>
<keyword evidence="2 5" id="KW-0328">Glycosyltransferase</keyword>
<dbReference type="EC" id="2.4.-.-" evidence="5"/>
<dbReference type="PANTHER" id="PTHR43630:SF1">
    <property type="entry name" value="POLY-BETA-1,6-N-ACETYL-D-GLUCOSAMINE SYNTHASE"/>
    <property type="match status" value="1"/>
</dbReference>
<sequence length="273" mass="28866">MTVSVVIAAHNESKVVGRCLAALGEGGTDLDVTVVANGCTDDTAEVARGHAGTRVVELAEAGKAGALNAGDAVAASFPRVYLDADMSFTGTQIQVLVTALDEPGVLAATAVRRMVTRGSALPVKGYYAINNRLPLFRDALFGRGVIALSKEGRARFESFPGVVADDLFLDSLFAPGEKREVPAVVARVAAPRRTRDLVRRLARVRAGNRALRAVSTSARPAQNSSWLRDVALRRPWLLPAAVCYVAVTAAAEMRARRGTGWGRDESSREAVAG</sequence>
<dbReference type="InterPro" id="IPR001173">
    <property type="entry name" value="Glyco_trans_2-like"/>
</dbReference>
<evidence type="ECO:0000313" key="5">
    <source>
        <dbReference type="EMBL" id="MDQ7909621.1"/>
    </source>
</evidence>
<evidence type="ECO:0000259" key="4">
    <source>
        <dbReference type="Pfam" id="PF00535"/>
    </source>
</evidence>
<feature type="domain" description="Glycosyltransferase 2-like" evidence="4">
    <location>
        <begin position="4"/>
        <end position="121"/>
    </location>
</feature>
<dbReference type="Gene3D" id="3.90.550.10">
    <property type="entry name" value="Spore Coat Polysaccharide Biosynthesis Protein SpsA, Chain A"/>
    <property type="match status" value="1"/>
</dbReference>
<dbReference type="PANTHER" id="PTHR43630">
    <property type="entry name" value="POLY-BETA-1,6-N-ACETYL-D-GLUCOSAMINE SYNTHASE"/>
    <property type="match status" value="1"/>
</dbReference>
<name>A0ABU0ZS97_9ACTN</name>
<comment type="caution">
    <text evidence="5">The sequence shown here is derived from an EMBL/GenBank/DDBJ whole genome shotgun (WGS) entry which is preliminary data.</text>
</comment>
<evidence type="ECO:0000256" key="3">
    <source>
        <dbReference type="ARBA" id="ARBA00022679"/>
    </source>
</evidence>
<dbReference type="SUPFAM" id="SSF53448">
    <property type="entry name" value="Nucleotide-diphospho-sugar transferases"/>
    <property type="match status" value="1"/>
</dbReference>
<dbReference type="Proteomes" id="UP001230908">
    <property type="component" value="Unassembled WGS sequence"/>
</dbReference>
<evidence type="ECO:0000256" key="2">
    <source>
        <dbReference type="ARBA" id="ARBA00022676"/>
    </source>
</evidence>
<proteinExistence type="inferred from homology"/>
<gene>
    <name evidence="5" type="ORF">RB614_34385</name>
</gene>
<protein>
    <submittedName>
        <fullName evidence="5">Glycosyltransferase</fullName>
        <ecNumber evidence="5">2.4.-.-</ecNumber>
    </submittedName>
</protein>
<dbReference type="GO" id="GO:0016757">
    <property type="term" value="F:glycosyltransferase activity"/>
    <property type="evidence" value="ECO:0007669"/>
    <property type="project" value="UniProtKB-KW"/>
</dbReference>
<accession>A0ABU0ZS97</accession>
<evidence type="ECO:0000256" key="1">
    <source>
        <dbReference type="ARBA" id="ARBA00006739"/>
    </source>
</evidence>
<dbReference type="InterPro" id="IPR029044">
    <property type="entry name" value="Nucleotide-diphossugar_trans"/>
</dbReference>
<dbReference type="RefSeq" id="WP_308716880.1">
    <property type="nucleotide sequence ID" value="NZ_JAVHUY010000044.1"/>
</dbReference>
<evidence type="ECO:0000313" key="6">
    <source>
        <dbReference type="Proteomes" id="UP001230908"/>
    </source>
</evidence>
<comment type="similarity">
    <text evidence="1">Belongs to the glycosyltransferase 2 family.</text>
</comment>
<reference evidence="5 6" key="1">
    <citation type="submission" date="2023-08" db="EMBL/GenBank/DDBJ databases">
        <title>Phytohabitans sansha sp. nov., isolated from marine sediment.</title>
        <authorList>
            <person name="Zhao Y."/>
            <person name="Yi K."/>
        </authorList>
    </citation>
    <scope>NUCLEOTIDE SEQUENCE [LARGE SCALE GENOMIC DNA]</scope>
    <source>
        <strain evidence="5 6">ZYX-F-186</strain>
    </source>
</reference>
<keyword evidence="3 5" id="KW-0808">Transferase</keyword>
<dbReference type="EMBL" id="JAVHUY010000044">
    <property type="protein sequence ID" value="MDQ7909621.1"/>
    <property type="molecule type" value="Genomic_DNA"/>
</dbReference>
<organism evidence="5 6">
    <name type="scientific">Phytohabitans maris</name>
    <dbReference type="NCBI Taxonomy" id="3071409"/>
    <lineage>
        <taxon>Bacteria</taxon>
        <taxon>Bacillati</taxon>
        <taxon>Actinomycetota</taxon>
        <taxon>Actinomycetes</taxon>
        <taxon>Micromonosporales</taxon>
        <taxon>Micromonosporaceae</taxon>
    </lineage>
</organism>